<proteinExistence type="predicted"/>
<evidence type="ECO:0000313" key="2">
    <source>
        <dbReference type="EMBL" id="WWM69414.1"/>
    </source>
</evidence>
<feature type="transmembrane region" description="Helical" evidence="1">
    <location>
        <begin position="57"/>
        <end position="73"/>
    </location>
</feature>
<keyword evidence="1" id="KW-0812">Transmembrane</keyword>
<keyword evidence="1" id="KW-1133">Transmembrane helix</keyword>
<dbReference type="Proteomes" id="UP001382935">
    <property type="component" value="Chromosome"/>
</dbReference>
<feature type="transmembrane region" description="Helical" evidence="1">
    <location>
        <begin position="121"/>
        <end position="141"/>
    </location>
</feature>
<feature type="transmembrane region" description="Helical" evidence="1">
    <location>
        <begin position="94"/>
        <end position="115"/>
    </location>
</feature>
<dbReference type="RefSeq" id="WP_338501433.1">
    <property type="nucleotide sequence ID" value="NZ_CP145607.1"/>
</dbReference>
<organism evidence="2 3">
    <name type="scientific">Sphingomonas kaistensis</name>
    <dbReference type="NCBI Taxonomy" id="298708"/>
    <lineage>
        <taxon>Bacteria</taxon>
        <taxon>Pseudomonadati</taxon>
        <taxon>Pseudomonadota</taxon>
        <taxon>Alphaproteobacteria</taxon>
        <taxon>Sphingomonadales</taxon>
        <taxon>Sphingomonadaceae</taxon>
        <taxon>Sphingomonas</taxon>
    </lineage>
</organism>
<name>A0ABZ2G021_9SPHN</name>
<reference evidence="2 3" key="1">
    <citation type="submission" date="2024-02" db="EMBL/GenBank/DDBJ databases">
        <title>Full genome sequence of Sphingomonas kaistensis.</title>
        <authorList>
            <person name="Poletto B.L."/>
            <person name="Silva G."/>
            <person name="Galante D."/>
            <person name="Campos K.R."/>
            <person name="Santos M.B.N."/>
            <person name="Sacchi C.T."/>
        </authorList>
    </citation>
    <scope>NUCLEOTIDE SEQUENCE [LARGE SCALE GENOMIC DNA]</scope>
    <source>
        <strain evidence="2 3">MA4R</strain>
    </source>
</reference>
<dbReference type="EMBL" id="CP145607">
    <property type="protein sequence ID" value="WWM69414.1"/>
    <property type="molecule type" value="Genomic_DNA"/>
</dbReference>
<accession>A0ABZ2G021</accession>
<evidence type="ECO:0000256" key="1">
    <source>
        <dbReference type="SAM" id="Phobius"/>
    </source>
</evidence>
<gene>
    <name evidence="2" type="ORF">V6R86_01550</name>
</gene>
<keyword evidence="3" id="KW-1185">Reference proteome</keyword>
<protein>
    <submittedName>
        <fullName evidence="2">Uncharacterized protein</fullName>
    </submittedName>
</protein>
<evidence type="ECO:0000313" key="3">
    <source>
        <dbReference type="Proteomes" id="UP001382935"/>
    </source>
</evidence>
<sequence length="154" mass="16987">MSVSDKNANEAAAALRALDAANLRLAERMRWPLWRHASAGLLLALMLAAIALQPSPLGFALFGVAMLLTLAIARDDKKRHGMFVSGYQRGRTAWVMAAVLLLFIGCVVLVLSLPARSLDEIRLWLTMLALFVATTGLSLVWERVYRAEIQRKLS</sequence>
<keyword evidence="1" id="KW-0472">Membrane</keyword>
<feature type="transmembrane region" description="Helical" evidence="1">
    <location>
        <begin position="33"/>
        <end position="51"/>
    </location>
</feature>